<reference evidence="2" key="1">
    <citation type="submission" date="2019-05" db="EMBL/GenBank/DDBJ databases">
        <title>The de novo reference genome and transcriptome assemblies of the wild tomato species Solanum chilense.</title>
        <authorList>
            <person name="Stam R."/>
            <person name="Nosenko T."/>
            <person name="Hoerger A.C."/>
            <person name="Stephan W."/>
            <person name="Seidel M.A."/>
            <person name="Kuhn J.M.M."/>
            <person name="Haberer G."/>
            <person name="Tellier A."/>
        </authorList>
    </citation>
    <scope>NUCLEOTIDE SEQUENCE</scope>
    <source>
        <tissue evidence="2">Mature leaves</tissue>
    </source>
</reference>
<evidence type="ECO:0000256" key="1">
    <source>
        <dbReference type="SAM" id="MobiDB-lite"/>
    </source>
</evidence>
<feature type="region of interest" description="Disordered" evidence="1">
    <location>
        <begin position="1"/>
        <end position="27"/>
    </location>
</feature>
<name>A0A6N2BJP7_SOLCI</name>
<accession>A0A6N2BJP7</accession>
<feature type="non-terminal residue" evidence="2">
    <location>
        <position position="1"/>
    </location>
</feature>
<protein>
    <submittedName>
        <fullName evidence="2">Uncharacterized protein</fullName>
    </submittedName>
</protein>
<sequence>EADGRKNNFGNFPSKGDRAGGWSKFSNKSRKEEPITLVIFPVSIKDLHPSGTSGIVPKGLGLDAMFTKGTKVVHQTKQQHIQ</sequence>
<proteinExistence type="predicted"/>
<dbReference type="EMBL" id="RXGB01002242">
    <property type="protein sequence ID" value="TMW95732.1"/>
    <property type="molecule type" value="Genomic_DNA"/>
</dbReference>
<comment type="caution">
    <text evidence="2">The sequence shown here is derived from an EMBL/GenBank/DDBJ whole genome shotgun (WGS) entry which is preliminary data.</text>
</comment>
<gene>
    <name evidence="2" type="ORF">EJD97_008413</name>
</gene>
<dbReference type="AlphaFoldDB" id="A0A6N2BJP7"/>
<evidence type="ECO:0000313" key="2">
    <source>
        <dbReference type="EMBL" id="TMW95732.1"/>
    </source>
</evidence>
<organism evidence="2">
    <name type="scientific">Solanum chilense</name>
    <name type="common">Tomato</name>
    <name type="synonym">Lycopersicon chilense</name>
    <dbReference type="NCBI Taxonomy" id="4083"/>
    <lineage>
        <taxon>Eukaryota</taxon>
        <taxon>Viridiplantae</taxon>
        <taxon>Streptophyta</taxon>
        <taxon>Embryophyta</taxon>
        <taxon>Tracheophyta</taxon>
        <taxon>Spermatophyta</taxon>
        <taxon>Magnoliopsida</taxon>
        <taxon>eudicotyledons</taxon>
        <taxon>Gunneridae</taxon>
        <taxon>Pentapetalae</taxon>
        <taxon>asterids</taxon>
        <taxon>lamiids</taxon>
        <taxon>Solanales</taxon>
        <taxon>Solanaceae</taxon>
        <taxon>Solanoideae</taxon>
        <taxon>Solaneae</taxon>
        <taxon>Solanum</taxon>
        <taxon>Solanum subgen. Lycopersicon</taxon>
    </lineage>
</organism>